<dbReference type="Gene3D" id="1.20.120.1600">
    <property type="match status" value="1"/>
</dbReference>
<dbReference type="InterPro" id="IPR006439">
    <property type="entry name" value="HAD-SF_hydro_IA"/>
</dbReference>
<dbReference type="SFLD" id="SFLDS00003">
    <property type="entry name" value="Haloacid_Dehalogenase"/>
    <property type="match status" value="1"/>
</dbReference>
<evidence type="ECO:0000256" key="3">
    <source>
        <dbReference type="ARBA" id="ARBA00022842"/>
    </source>
</evidence>
<organism evidence="4 5">
    <name type="scientific">Comamonas jiangduensis</name>
    <dbReference type="NCBI Taxonomy" id="1194168"/>
    <lineage>
        <taxon>Bacteria</taxon>
        <taxon>Pseudomonadati</taxon>
        <taxon>Pseudomonadota</taxon>
        <taxon>Betaproteobacteria</taxon>
        <taxon>Burkholderiales</taxon>
        <taxon>Comamonadaceae</taxon>
        <taxon>Comamonas</taxon>
    </lineage>
</organism>
<dbReference type="SFLD" id="SFLDG01129">
    <property type="entry name" value="C1.5:_HAD__Beta-PGM__Phosphata"/>
    <property type="match status" value="1"/>
</dbReference>
<dbReference type="InterPro" id="IPR036412">
    <property type="entry name" value="HAD-like_sf"/>
</dbReference>
<keyword evidence="3" id="KW-0460">Magnesium</keyword>
<reference evidence="4 5" key="1">
    <citation type="submission" date="2024-08" db="EMBL/GenBank/DDBJ databases">
        <authorList>
            <person name="Feng Z."/>
            <person name="Ronholm J."/>
        </authorList>
    </citation>
    <scope>NUCLEOTIDE SEQUENCE [LARGE SCALE GENOMIC DNA]</scope>
    <source>
        <strain evidence="4 5">4-AB0-8</strain>
    </source>
</reference>
<evidence type="ECO:0000256" key="1">
    <source>
        <dbReference type="ARBA" id="ARBA00001946"/>
    </source>
</evidence>
<sequence>MLDPSQIRAVTLDLDDTLWPIWPTIRRAEEVLLLWLKEHAAQTAQVFSSPEALRAIRLQVERERPDLRHDMSGLRKASIAQALRQAGDDENLAIPAFEIFFAERQRVQLFDDALQALEFLAARWPVVAVTNGNADLGQIGLDHFFQDSFNVQRTGFAKPDVRIFDCAAQALQMPLSAILHVGDDAKLDAVAARDAGMHAVWLNRAGLDWAVEDQHPPTTVASLLELCDLLAA</sequence>
<dbReference type="InterPro" id="IPR051400">
    <property type="entry name" value="HAD-like_hydrolase"/>
</dbReference>
<dbReference type="Proteomes" id="UP001567350">
    <property type="component" value="Unassembled WGS sequence"/>
</dbReference>
<dbReference type="PANTHER" id="PTHR46470:SF4">
    <property type="entry name" value="5-AMINO-6-(5-PHOSPHO-D-RIBITYLAMINO)URACIL PHOSPHATASE YIGB"/>
    <property type="match status" value="1"/>
</dbReference>
<dbReference type="Gene3D" id="3.40.50.1000">
    <property type="entry name" value="HAD superfamily/HAD-like"/>
    <property type="match status" value="1"/>
</dbReference>
<name>A0ABV4IBC2_9BURK</name>
<evidence type="ECO:0000256" key="2">
    <source>
        <dbReference type="ARBA" id="ARBA00022801"/>
    </source>
</evidence>
<gene>
    <name evidence="4" type="ORF">ACBP88_06655</name>
</gene>
<dbReference type="EMBL" id="JBGJLR010000005">
    <property type="protein sequence ID" value="MEZ2739145.1"/>
    <property type="molecule type" value="Genomic_DNA"/>
</dbReference>
<comment type="caution">
    <text evidence="4">The sequence shown here is derived from an EMBL/GenBank/DDBJ whole genome shotgun (WGS) entry which is preliminary data.</text>
</comment>
<accession>A0ABV4IBC2</accession>
<dbReference type="PANTHER" id="PTHR46470">
    <property type="entry name" value="N-ACYLNEURAMINATE-9-PHOSPHATASE"/>
    <property type="match status" value="1"/>
</dbReference>
<evidence type="ECO:0000313" key="4">
    <source>
        <dbReference type="EMBL" id="MEZ2739145.1"/>
    </source>
</evidence>
<comment type="cofactor">
    <cofactor evidence="1">
        <name>Mg(2+)</name>
        <dbReference type="ChEBI" id="CHEBI:18420"/>
    </cofactor>
</comment>
<keyword evidence="2 4" id="KW-0378">Hydrolase</keyword>
<evidence type="ECO:0000313" key="5">
    <source>
        <dbReference type="Proteomes" id="UP001567350"/>
    </source>
</evidence>
<dbReference type="GO" id="GO:0016787">
    <property type="term" value="F:hydrolase activity"/>
    <property type="evidence" value="ECO:0007669"/>
    <property type="project" value="UniProtKB-KW"/>
</dbReference>
<proteinExistence type="predicted"/>
<keyword evidence="5" id="KW-1185">Reference proteome</keyword>
<dbReference type="SUPFAM" id="SSF56784">
    <property type="entry name" value="HAD-like"/>
    <property type="match status" value="1"/>
</dbReference>
<dbReference type="Pfam" id="PF00702">
    <property type="entry name" value="Hydrolase"/>
    <property type="match status" value="1"/>
</dbReference>
<protein>
    <submittedName>
        <fullName evidence="4">HAD family hydrolase</fullName>
        <ecNumber evidence="4">3.1.3.-</ecNumber>
    </submittedName>
</protein>
<dbReference type="NCBIfam" id="TIGR01549">
    <property type="entry name" value="HAD-SF-IA-v1"/>
    <property type="match status" value="1"/>
</dbReference>
<dbReference type="EC" id="3.1.3.-" evidence="4"/>
<dbReference type="RefSeq" id="WP_370891564.1">
    <property type="nucleotide sequence ID" value="NZ_JBGJLR010000005.1"/>
</dbReference>
<dbReference type="InterPro" id="IPR023214">
    <property type="entry name" value="HAD_sf"/>
</dbReference>